<dbReference type="InterPro" id="IPR004298">
    <property type="entry name" value="Nicotian_synth"/>
</dbReference>
<name>A0ABV9YJ18_9PSEU</name>
<evidence type="ECO:0000313" key="4">
    <source>
        <dbReference type="EMBL" id="MFC5061495.1"/>
    </source>
</evidence>
<evidence type="ECO:0000256" key="3">
    <source>
        <dbReference type="SAM" id="MobiDB-lite"/>
    </source>
</evidence>
<gene>
    <name evidence="4" type="ORF">ACFPBZ_04705</name>
</gene>
<evidence type="ECO:0000256" key="2">
    <source>
        <dbReference type="ARBA" id="ARBA00022691"/>
    </source>
</evidence>
<dbReference type="InterPro" id="IPR029063">
    <property type="entry name" value="SAM-dependent_MTases_sf"/>
</dbReference>
<comment type="caution">
    <text evidence="4">The sequence shown here is derived from an EMBL/GenBank/DDBJ whole genome shotgun (WGS) entry which is preliminary data.</text>
</comment>
<dbReference type="Proteomes" id="UP001595947">
    <property type="component" value="Unassembled WGS sequence"/>
</dbReference>
<organism evidence="4 5">
    <name type="scientific">Actinomycetospora atypica</name>
    <dbReference type="NCBI Taxonomy" id="1290095"/>
    <lineage>
        <taxon>Bacteria</taxon>
        <taxon>Bacillati</taxon>
        <taxon>Actinomycetota</taxon>
        <taxon>Actinomycetes</taxon>
        <taxon>Pseudonocardiales</taxon>
        <taxon>Pseudonocardiaceae</taxon>
        <taxon>Actinomycetospora</taxon>
    </lineage>
</organism>
<dbReference type="PANTHER" id="PTHR32266">
    <property type="entry name" value="NICOTIANAMINE SYNTHASE 3"/>
    <property type="match status" value="1"/>
</dbReference>
<keyword evidence="1" id="KW-0808">Transferase</keyword>
<feature type="compositionally biased region" description="Low complexity" evidence="3">
    <location>
        <begin position="36"/>
        <end position="61"/>
    </location>
</feature>
<dbReference type="Pfam" id="PF03059">
    <property type="entry name" value="NAS"/>
    <property type="match status" value="1"/>
</dbReference>
<sequence length="329" mass="34576">MTTSRTSPATGGHHVARRPEARGISGRLTVRSCGHADTGSTDTGSTDTGSTDTSTTDTGTTTAAAVVAQVRELHRELARRTTLAPSPGSDALFGRLVALATDPVSARDADAVLADPAVAALLPDLRRLCADGEFELERSWTRRIVGNADPRAELARFPYCGNYRDLTRLEHHTVSGVADAPVRRVLFVGSGPLPLTSLLLAQEYGCRVDNVDIDPDAAALGAGLTAALGTPGLTFRVGDVEDDAEIDGYDLVYLAALAGLEPDAKLRLLAHLGRCLRPGTLVLARSAHALRALLYPVLDPESLPGLDALAVVHPYTDVVNSVVVARVRG</sequence>
<reference evidence="5" key="1">
    <citation type="journal article" date="2019" name="Int. J. Syst. Evol. Microbiol.">
        <title>The Global Catalogue of Microorganisms (GCM) 10K type strain sequencing project: providing services to taxonomists for standard genome sequencing and annotation.</title>
        <authorList>
            <consortium name="The Broad Institute Genomics Platform"/>
            <consortium name="The Broad Institute Genome Sequencing Center for Infectious Disease"/>
            <person name="Wu L."/>
            <person name="Ma J."/>
        </authorList>
    </citation>
    <scope>NUCLEOTIDE SEQUENCE [LARGE SCALE GENOMIC DNA]</scope>
    <source>
        <strain evidence="5">CGMCC 4.7093</strain>
    </source>
</reference>
<protein>
    <submittedName>
        <fullName evidence="4">Nicotianamine synthase family protein</fullName>
    </submittedName>
</protein>
<feature type="region of interest" description="Disordered" evidence="3">
    <location>
        <begin position="1"/>
        <end position="61"/>
    </location>
</feature>
<dbReference type="CDD" id="cd02440">
    <property type="entry name" value="AdoMet_MTases"/>
    <property type="match status" value="1"/>
</dbReference>
<keyword evidence="2" id="KW-0949">S-adenosyl-L-methionine</keyword>
<dbReference type="RefSeq" id="WP_378034853.1">
    <property type="nucleotide sequence ID" value="NZ_JBHSIV010000004.1"/>
</dbReference>
<dbReference type="PANTHER" id="PTHR32266:SF12">
    <property type="entry name" value="NICOTIANAMINE SYNTHASE 3"/>
    <property type="match status" value="1"/>
</dbReference>
<dbReference type="EMBL" id="JBHSIV010000004">
    <property type="protein sequence ID" value="MFC5061495.1"/>
    <property type="molecule type" value="Genomic_DNA"/>
</dbReference>
<accession>A0ABV9YJ18</accession>
<evidence type="ECO:0000256" key="1">
    <source>
        <dbReference type="ARBA" id="ARBA00022679"/>
    </source>
</evidence>
<dbReference type="PROSITE" id="PS51142">
    <property type="entry name" value="NAS"/>
    <property type="match status" value="1"/>
</dbReference>
<proteinExistence type="predicted"/>
<keyword evidence="5" id="KW-1185">Reference proteome</keyword>
<dbReference type="SUPFAM" id="SSF53335">
    <property type="entry name" value="S-adenosyl-L-methionine-dependent methyltransferases"/>
    <property type="match status" value="1"/>
</dbReference>
<evidence type="ECO:0000313" key="5">
    <source>
        <dbReference type="Proteomes" id="UP001595947"/>
    </source>
</evidence>
<dbReference type="Gene3D" id="3.40.50.150">
    <property type="entry name" value="Vaccinia Virus protein VP39"/>
    <property type="match status" value="1"/>
</dbReference>